<dbReference type="PANTHER" id="PTHR46967:SF2">
    <property type="entry name" value="SUSHI, VON WILLEBRAND FACTOR TYPE A, EGF AND PENTRAXIN DOMAIN-CONTAINING PROTEIN 1-LIKE"/>
    <property type="match status" value="1"/>
</dbReference>
<keyword evidence="2" id="KW-1133">Transmembrane helix</keyword>
<keyword evidence="7" id="KW-1185">Reference proteome</keyword>
<accession>A0ABP0N504</accession>
<organism evidence="6 7">
    <name type="scientific">Durusdinium trenchii</name>
    <dbReference type="NCBI Taxonomy" id="1381693"/>
    <lineage>
        <taxon>Eukaryota</taxon>
        <taxon>Sar</taxon>
        <taxon>Alveolata</taxon>
        <taxon>Dinophyceae</taxon>
        <taxon>Suessiales</taxon>
        <taxon>Symbiodiniaceae</taxon>
        <taxon>Durusdinium</taxon>
    </lineage>
</organism>
<feature type="compositionally biased region" description="Low complexity" evidence="1">
    <location>
        <begin position="1075"/>
        <end position="1084"/>
    </location>
</feature>
<feature type="domain" description="ABC-type glycine betaine transport system substrate-binding" evidence="4">
    <location>
        <begin position="255"/>
        <end position="393"/>
    </location>
</feature>
<feature type="transmembrane region" description="Helical" evidence="2">
    <location>
        <begin position="843"/>
        <end position="865"/>
    </location>
</feature>
<dbReference type="PANTHER" id="PTHR46967">
    <property type="entry name" value="INSULIN-LIKE GROWTH FACTOR BINDING PROTEIN,N-TERMINAL"/>
    <property type="match status" value="1"/>
</dbReference>
<name>A0ABP0N504_9DINO</name>
<keyword evidence="2" id="KW-0472">Membrane</keyword>
<evidence type="ECO:0000259" key="4">
    <source>
        <dbReference type="Pfam" id="PF04069"/>
    </source>
</evidence>
<evidence type="ECO:0000313" key="6">
    <source>
        <dbReference type="EMBL" id="CAK9058503.1"/>
    </source>
</evidence>
<dbReference type="SMART" id="SM01411">
    <property type="entry name" value="Ephrin_rec_like"/>
    <property type="match status" value="2"/>
</dbReference>
<dbReference type="Pfam" id="PF07699">
    <property type="entry name" value="Ephrin_rec_like"/>
    <property type="match status" value="1"/>
</dbReference>
<feature type="transmembrane region" description="Helical" evidence="2">
    <location>
        <begin position="641"/>
        <end position="662"/>
    </location>
</feature>
<comment type="caution">
    <text evidence="6">The sequence shown here is derived from an EMBL/GenBank/DDBJ whole genome shotgun (WGS) entry which is preliminary data.</text>
</comment>
<gene>
    <name evidence="6" type="ORF">CCMP2556_LOCUS28844</name>
</gene>
<evidence type="ECO:0000256" key="2">
    <source>
        <dbReference type="SAM" id="Phobius"/>
    </source>
</evidence>
<dbReference type="Proteomes" id="UP001642484">
    <property type="component" value="Unassembled WGS sequence"/>
</dbReference>
<keyword evidence="2" id="KW-0812">Transmembrane</keyword>
<proteinExistence type="predicted"/>
<dbReference type="Gene3D" id="2.10.50.10">
    <property type="entry name" value="Tumor Necrosis Factor Receptor, subunit A, domain 2"/>
    <property type="match status" value="2"/>
</dbReference>
<feature type="transmembrane region" description="Helical" evidence="2">
    <location>
        <begin position="898"/>
        <end position="923"/>
    </location>
</feature>
<evidence type="ECO:0000256" key="3">
    <source>
        <dbReference type="SAM" id="SignalP"/>
    </source>
</evidence>
<dbReference type="Pfam" id="PF04069">
    <property type="entry name" value="OpuAC"/>
    <property type="match status" value="1"/>
</dbReference>
<feature type="transmembrane region" description="Helical" evidence="2">
    <location>
        <begin position="872"/>
        <end position="892"/>
    </location>
</feature>
<protein>
    <recommendedName>
        <fullName evidence="8">Tyrosine-protein kinase ephrin type A/B receptor-like domain-containing protein</fullName>
    </recommendedName>
</protein>
<dbReference type="InterPro" id="IPR011641">
    <property type="entry name" value="Tyr-kin_ephrin_A/B_rcpt-like"/>
</dbReference>
<evidence type="ECO:0008006" key="8">
    <source>
        <dbReference type="Google" id="ProtNLM"/>
    </source>
</evidence>
<dbReference type="Gene3D" id="3.40.190.10">
    <property type="entry name" value="Periplasmic binding protein-like II"/>
    <property type="match status" value="1"/>
</dbReference>
<dbReference type="SUPFAM" id="SSF53850">
    <property type="entry name" value="Periplasmic binding protein-like II"/>
    <property type="match status" value="1"/>
</dbReference>
<feature type="region of interest" description="Disordered" evidence="1">
    <location>
        <begin position="1068"/>
        <end position="1099"/>
    </location>
</feature>
<evidence type="ECO:0000256" key="1">
    <source>
        <dbReference type="SAM" id="MobiDB-lite"/>
    </source>
</evidence>
<feature type="signal peptide" evidence="3">
    <location>
        <begin position="1"/>
        <end position="17"/>
    </location>
</feature>
<evidence type="ECO:0000313" key="7">
    <source>
        <dbReference type="Proteomes" id="UP001642484"/>
    </source>
</evidence>
<reference evidence="6 7" key="1">
    <citation type="submission" date="2024-02" db="EMBL/GenBank/DDBJ databases">
        <authorList>
            <person name="Chen Y."/>
            <person name="Shah S."/>
            <person name="Dougan E. K."/>
            <person name="Thang M."/>
            <person name="Chan C."/>
        </authorList>
    </citation>
    <scope>NUCLEOTIDE SEQUENCE [LARGE SCALE GENOMIC DNA]</scope>
</reference>
<feature type="domain" description="Tyrosine-protein kinase ephrin type A/B receptor-like" evidence="5">
    <location>
        <begin position="454"/>
        <end position="491"/>
    </location>
</feature>
<feature type="transmembrane region" description="Helical" evidence="2">
    <location>
        <begin position="816"/>
        <end position="837"/>
    </location>
</feature>
<dbReference type="EMBL" id="CAXAMN010021361">
    <property type="protein sequence ID" value="CAK9058503.1"/>
    <property type="molecule type" value="Genomic_DNA"/>
</dbReference>
<dbReference type="InterPro" id="IPR007210">
    <property type="entry name" value="ABC_Gly_betaine_transp_sub-bd"/>
</dbReference>
<feature type="chain" id="PRO_5045394723" description="Tyrosine-protein kinase ephrin type A/B receptor-like domain-containing protein" evidence="3">
    <location>
        <begin position="18"/>
        <end position="1099"/>
    </location>
</feature>
<feature type="transmembrane region" description="Helical" evidence="2">
    <location>
        <begin position="674"/>
        <end position="696"/>
    </location>
</feature>
<feature type="transmembrane region" description="Helical" evidence="2">
    <location>
        <begin position="774"/>
        <end position="795"/>
    </location>
</feature>
<keyword evidence="3" id="KW-0732">Signal</keyword>
<sequence>MAMGLSVLWMLASVADAACLSGAIPWAQRSAVLVPGSAPRPVGLWTPQRPAGEVTSAMLQILIEERLGYLVTQTLNGSETSDAFYALCRCEPTAATAGALCGEGLHDVTLDAWTPPGYWERLIQTLDGRISPPRNLGNMGYFGTRSIYLPREVQEAAYEAEGLALQFYLSYNTTWHDATKYFAQVNGSDSSVTERLKFCNETRLMSSSLMTGYLRVTGDLDGLDNSTGELHGRCFEEFFWLAPKCRGLGRCVMFFTGGDGWNLEDSMQKATAWQLPLRMAVAKSQEDLVALPREVSPSLFYWWVPDSTFLALKPMELIGPRHDPMAHAAGDYQTAAPEVSVDKYVSQDLALMAPQVLQLLEAFQLPLSAVNGLLEDQVTSGDSYQTVACRWLQGNQELWQTWLPAPASCSEHFGLFDQTTGAFVGAEALPFASGDLDCQPCEGGYFSARTDGGQSTYLCLPCGLGTFQAQNASLSCNPCPEGRYQDKNGSTTCKRCGIGSYQDLQGQSACKICPHGTTSLGYISVELSDCGCNESTINVAEGRINCQSCSNGLHCPFASTLEGLKTGQSRLGQRFVPEVQRGYYSSCEDPLDVFRCRKQWHCPGTVPGQCAGGRIGSSCAQCPEGKTWLQGQCRDCSAGFLVIWAIGIVLVFVLVTGSYYFVSNEVSPKASTSEAISMIQLNMIGVFQIVAIIGLVDVEWPEEVEILFSNAQLFILDLDYWGLRCVVGNRTISSYLFITLLVPFAQSVQAFPEILCDDAEADIMRTIGLALQTLYVVGFQVICTYAAYNMPFWVANKRRQMVRSFRFMIFRCRVDCWWFEAFLMLRGPLMSLTMVLMVDSTALQIFSVTMILALFLMVLVFVWPWKVPLLNLFDALMTLALMLLVMVAPAAHRSDGKQVSAVVMGIFGTMVLSLALLVLFVILHRRVLLEDNVFFNLGTLHSARTVREKLQFFSTAMLHLESEAIETALQQISVHDLRTITVSLDLLATELIPEVQENPATGDFGRSRSRNSVTAVMLRASQQSTGEFDIFERCITPGSDLIVATPLDQEPQELEEPPQLEEIQLHCGAPEEEQMAQMEEMQPPLDEPPEDQRVISLEC</sequence>
<dbReference type="Gene3D" id="3.40.190.100">
    <property type="entry name" value="Glycine betaine-binding periplasmic protein, domain 2"/>
    <property type="match status" value="1"/>
</dbReference>
<evidence type="ECO:0000259" key="5">
    <source>
        <dbReference type="Pfam" id="PF07699"/>
    </source>
</evidence>